<evidence type="ECO:0000259" key="4">
    <source>
        <dbReference type="SMART" id="SM00797"/>
    </source>
</evidence>
<evidence type="ECO:0000256" key="2">
    <source>
        <dbReference type="ARBA" id="ARBA00022801"/>
    </source>
</evidence>
<evidence type="ECO:0000313" key="5">
    <source>
        <dbReference type="EMBL" id="MDU8886257.1"/>
    </source>
</evidence>
<dbReference type="InterPro" id="IPR029000">
    <property type="entry name" value="Cyclophilin-like_dom_sf"/>
</dbReference>
<dbReference type="Gene3D" id="2.40.100.10">
    <property type="entry name" value="Cyclophilin-like"/>
    <property type="match status" value="1"/>
</dbReference>
<dbReference type="EMBL" id="JAWHTF010000004">
    <property type="protein sequence ID" value="MDU8886257.1"/>
    <property type="molecule type" value="Genomic_DNA"/>
</dbReference>
<reference evidence="5 6" key="1">
    <citation type="submission" date="2023-10" db="EMBL/GenBank/DDBJ databases">
        <title>Marimonas sp. nov. isolated from tidal mud flat.</title>
        <authorList>
            <person name="Jaincy N.J."/>
            <person name="Srinivasan S."/>
            <person name="Lee S.-S."/>
        </authorList>
    </citation>
    <scope>NUCLEOTIDE SEQUENCE [LARGE SCALE GENOMIC DNA]</scope>
    <source>
        <strain evidence="5 6">MJ-SS3</strain>
    </source>
</reference>
<dbReference type="RefSeq" id="WP_316662226.1">
    <property type="nucleotide sequence ID" value="NZ_JAWHTF010000004.1"/>
</dbReference>
<dbReference type="SMART" id="SM00797">
    <property type="entry name" value="AHS2"/>
    <property type="match status" value="1"/>
</dbReference>
<dbReference type="InterPro" id="IPR052708">
    <property type="entry name" value="PxpC"/>
</dbReference>
<accession>A0ABU3U7F7</accession>
<feature type="domain" description="Carboxyltransferase" evidence="4">
    <location>
        <begin position="23"/>
        <end position="281"/>
    </location>
</feature>
<protein>
    <submittedName>
        <fullName evidence="5">Biotin-dependent carboxyltransferase family protein</fullName>
    </submittedName>
</protein>
<keyword evidence="2" id="KW-0378">Hydrolase</keyword>
<dbReference type="PANTHER" id="PTHR43309:SF5">
    <property type="entry name" value="5-OXOPROLINASE SUBUNIT C"/>
    <property type="match status" value="1"/>
</dbReference>
<keyword evidence="1" id="KW-0547">Nucleotide-binding</keyword>
<dbReference type="InterPro" id="IPR003778">
    <property type="entry name" value="CT_A_B"/>
</dbReference>
<comment type="caution">
    <text evidence="5">The sequence shown here is derived from an EMBL/GenBank/DDBJ whole genome shotgun (WGS) entry which is preliminary data.</text>
</comment>
<dbReference type="Pfam" id="PF02626">
    <property type="entry name" value="CT_A_B"/>
    <property type="match status" value="1"/>
</dbReference>
<evidence type="ECO:0000313" key="6">
    <source>
        <dbReference type="Proteomes" id="UP001268651"/>
    </source>
</evidence>
<dbReference type="PANTHER" id="PTHR43309">
    <property type="entry name" value="5-OXOPROLINASE SUBUNIT C"/>
    <property type="match status" value="1"/>
</dbReference>
<keyword evidence="6" id="KW-1185">Reference proteome</keyword>
<dbReference type="Proteomes" id="UP001268651">
    <property type="component" value="Unassembled WGS sequence"/>
</dbReference>
<organism evidence="5 6">
    <name type="scientific">Gilvirhabdus luticola</name>
    <dbReference type="NCBI Taxonomy" id="3079858"/>
    <lineage>
        <taxon>Bacteria</taxon>
        <taxon>Pseudomonadati</taxon>
        <taxon>Bacteroidota</taxon>
        <taxon>Flavobacteriia</taxon>
        <taxon>Flavobacteriales</taxon>
        <taxon>Flavobacteriaceae</taxon>
        <taxon>Gilvirhabdus</taxon>
    </lineage>
</organism>
<gene>
    <name evidence="5" type="ORF">RXV94_08800</name>
</gene>
<evidence type="ECO:0000256" key="3">
    <source>
        <dbReference type="ARBA" id="ARBA00022840"/>
    </source>
</evidence>
<name>A0ABU3U7F7_9FLAO</name>
<evidence type="ECO:0000256" key="1">
    <source>
        <dbReference type="ARBA" id="ARBA00022741"/>
    </source>
</evidence>
<keyword evidence="3" id="KW-0067">ATP-binding</keyword>
<proteinExistence type="predicted"/>
<sequence length="281" mass="31252">MVKVISPGFYSTIQDLGRFGYRQFGVPISGVMDSYSAKLANAILGNDENDAGLEITIKGPVLEFQTDTVICITGADLSPILNSILIENNKPISVKKGDVLSFGRLNHGVRSYLSVLGGFQTHLAMNSRSMYKNITESQIIKKDDLLIINENIQDCNFNSISVDTRSLKSNIVEAYQGPEFDKLSKEEKKTLFSQKFTISKENNRMAYQLNELVINKIQPIITSLVLPGTVQLTPSGKLIILMRDCQTTGGYPRVFQLSEKGINTLAQKFTNDLIEFKLLTQ</sequence>